<comment type="subcellular location">
    <subcellularLocation>
        <location evidence="1">Membrane</location>
        <topology evidence="1">Multi-pass membrane protein</topology>
    </subcellularLocation>
</comment>
<dbReference type="RefSeq" id="WP_085050853.1">
    <property type="nucleotide sequence ID" value="NZ_LNQR01000012.1"/>
</dbReference>
<evidence type="ECO:0000256" key="2">
    <source>
        <dbReference type="ARBA" id="ARBA00022692"/>
    </source>
</evidence>
<evidence type="ECO:0000256" key="1">
    <source>
        <dbReference type="ARBA" id="ARBA00004141"/>
    </source>
</evidence>
<organism evidence="7 8">
    <name type="scientific">Candidatus Magnetominusculus xianensis</name>
    <dbReference type="NCBI Taxonomy" id="1748249"/>
    <lineage>
        <taxon>Bacteria</taxon>
        <taxon>Pseudomonadati</taxon>
        <taxon>Nitrospirota</taxon>
        <taxon>Nitrospiria</taxon>
        <taxon>Nitrospirales</taxon>
        <taxon>Nitrospiraceae</taxon>
        <taxon>Candidatus Magnetominusculus</taxon>
    </lineage>
</organism>
<dbReference type="Proteomes" id="UP000060487">
    <property type="component" value="Unassembled WGS sequence"/>
</dbReference>
<reference evidence="7 8" key="1">
    <citation type="submission" date="2015-11" db="EMBL/GenBank/DDBJ databases">
        <authorList>
            <person name="Lin W."/>
        </authorList>
    </citation>
    <scope>NUCLEOTIDE SEQUENCE [LARGE SCALE GENOMIC DNA]</scope>
    <source>
        <strain evidence="7 8">HCH-1</strain>
    </source>
</reference>
<accession>A0ABR5SJ10</accession>
<keyword evidence="4 5" id="KW-0472">Membrane</keyword>
<dbReference type="EMBL" id="LNQR01000012">
    <property type="protein sequence ID" value="KWT93239.1"/>
    <property type="molecule type" value="Genomic_DNA"/>
</dbReference>
<feature type="transmembrane region" description="Helical" evidence="5">
    <location>
        <begin position="97"/>
        <end position="116"/>
    </location>
</feature>
<proteinExistence type="predicted"/>
<evidence type="ECO:0000256" key="3">
    <source>
        <dbReference type="ARBA" id="ARBA00022989"/>
    </source>
</evidence>
<keyword evidence="3 5" id="KW-1133">Transmembrane helix</keyword>
<evidence type="ECO:0000256" key="5">
    <source>
        <dbReference type="SAM" id="Phobius"/>
    </source>
</evidence>
<name>A0ABR5SJ10_9BACT</name>
<dbReference type="Pfam" id="PF06271">
    <property type="entry name" value="RDD"/>
    <property type="match status" value="1"/>
</dbReference>
<protein>
    <recommendedName>
        <fullName evidence="6">RDD domain-containing protein</fullName>
    </recommendedName>
</protein>
<sequence length="141" mass="15521">MGKVEITAGILPRVLAKAIDLVLCLLMMELLPKAGFYAAVIFILVGDSLYKRASIGKKLMGMEVKSLRGDMVSPAHCSILRNSTIALALVLWKLPLFVGWFFFIAFAGIEFIIMIGSANRMRIGDELAKTKVVEIVFKEEG</sequence>
<feature type="domain" description="RDD" evidence="6">
    <location>
        <begin position="39"/>
        <end position="129"/>
    </location>
</feature>
<keyword evidence="8" id="KW-1185">Reference proteome</keyword>
<evidence type="ECO:0000256" key="4">
    <source>
        <dbReference type="ARBA" id="ARBA00023136"/>
    </source>
</evidence>
<gene>
    <name evidence="7" type="ORF">ASN18_0322</name>
</gene>
<evidence type="ECO:0000259" key="6">
    <source>
        <dbReference type="Pfam" id="PF06271"/>
    </source>
</evidence>
<evidence type="ECO:0000313" key="7">
    <source>
        <dbReference type="EMBL" id="KWT93239.1"/>
    </source>
</evidence>
<comment type="caution">
    <text evidence="7">The sequence shown here is derived from an EMBL/GenBank/DDBJ whole genome shotgun (WGS) entry which is preliminary data.</text>
</comment>
<dbReference type="InterPro" id="IPR010432">
    <property type="entry name" value="RDD"/>
</dbReference>
<keyword evidence="2 5" id="KW-0812">Transmembrane</keyword>
<evidence type="ECO:0000313" key="8">
    <source>
        <dbReference type="Proteomes" id="UP000060487"/>
    </source>
</evidence>